<dbReference type="InterPro" id="IPR041413">
    <property type="entry name" value="MLTR_LBD"/>
</dbReference>
<dbReference type="Proteomes" id="UP001164390">
    <property type="component" value="Chromosome"/>
</dbReference>
<dbReference type="PANTHER" id="PTHR35010:SF2">
    <property type="entry name" value="BLL4672 PROTEIN"/>
    <property type="match status" value="1"/>
</dbReference>
<dbReference type="PANTHER" id="PTHR35010">
    <property type="entry name" value="BLL4672 PROTEIN-RELATED"/>
    <property type="match status" value="1"/>
</dbReference>
<protein>
    <recommendedName>
        <fullName evidence="1">MmyB-like transcription regulator ligand binding domain-containing protein</fullName>
    </recommendedName>
</protein>
<dbReference type="Pfam" id="PF17765">
    <property type="entry name" value="MLTR_LBD"/>
    <property type="match status" value="1"/>
</dbReference>
<proteinExistence type="predicted"/>
<feature type="domain" description="MmyB-like transcription regulator ligand binding" evidence="1">
    <location>
        <begin position="46"/>
        <end position="186"/>
    </location>
</feature>
<dbReference type="AlphaFoldDB" id="A0AA46TM75"/>
<accession>A0AA46TM75</accession>
<organism evidence="2 3">
    <name type="scientific">Solicola gregarius</name>
    <dbReference type="NCBI Taxonomy" id="2908642"/>
    <lineage>
        <taxon>Bacteria</taxon>
        <taxon>Bacillati</taxon>
        <taxon>Actinomycetota</taxon>
        <taxon>Actinomycetes</taxon>
        <taxon>Propionibacteriales</taxon>
        <taxon>Nocardioidaceae</taxon>
        <taxon>Solicola</taxon>
    </lineage>
</organism>
<evidence type="ECO:0000259" key="1">
    <source>
        <dbReference type="Pfam" id="PF17765"/>
    </source>
</evidence>
<evidence type="ECO:0000313" key="2">
    <source>
        <dbReference type="EMBL" id="UYM07825.1"/>
    </source>
</evidence>
<sequence length="190" mass="21869">MLRLDEDETRHLHRLADQAAADTRIDADVPPAELARQLVRLSEPIPYPVYAADIHCDLIAWNAATTSYYAKFAQLPHDQQNMMLWLISSREAKARLPDWEGDVQDVVARWRRVSTSIADRDRLHAQVAEYKKVSPQFAAWWDSHDVREHHTRKRRFNHPELGTVTLRLIVVDSAEMAPGSFVVYHAPVIT</sequence>
<gene>
    <name evidence="2" type="ORF">L0C25_04705</name>
</gene>
<name>A0AA46TM75_9ACTN</name>
<keyword evidence="3" id="KW-1185">Reference proteome</keyword>
<dbReference type="KEGG" id="sgrg:L0C25_04705"/>
<dbReference type="Gene3D" id="3.30.450.180">
    <property type="match status" value="1"/>
</dbReference>
<reference evidence="2" key="1">
    <citation type="submission" date="2022-01" db="EMBL/GenBank/DDBJ databases">
        <title>Nocardioidaceae gen. sp. A5X3R13.</title>
        <authorList>
            <person name="Lopez Marin M.A."/>
            <person name="Uhlik O."/>
        </authorList>
    </citation>
    <scope>NUCLEOTIDE SEQUENCE</scope>
    <source>
        <strain evidence="2">A5X3R13</strain>
    </source>
</reference>
<evidence type="ECO:0000313" key="3">
    <source>
        <dbReference type="Proteomes" id="UP001164390"/>
    </source>
</evidence>
<dbReference type="EMBL" id="CP094970">
    <property type="protein sequence ID" value="UYM07825.1"/>
    <property type="molecule type" value="Genomic_DNA"/>
</dbReference>